<dbReference type="EMBL" id="VBPA01000126">
    <property type="protein sequence ID" value="TMQ71444.1"/>
    <property type="molecule type" value="Genomic_DNA"/>
</dbReference>
<dbReference type="Proteomes" id="UP000319836">
    <property type="component" value="Unassembled WGS sequence"/>
</dbReference>
<dbReference type="AlphaFoldDB" id="A0A538U6C2"/>
<organism evidence="2 3">
    <name type="scientific">Eiseniibacteriota bacterium</name>
    <dbReference type="NCBI Taxonomy" id="2212470"/>
    <lineage>
        <taxon>Bacteria</taxon>
        <taxon>Candidatus Eiseniibacteriota</taxon>
    </lineage>
</organism>
<evidence type="ECO:0000313" key="3">
    <source>
        <dbReference type="Proteomes" id="UP000319836"/>
    </source>
</evidence>
<dbReference type="InterPro" id="IPR018735">
    <property type="entry name" value="DUF2277"/>
</dbReference>
<feature type="region of interest" description="Disordered" evidence="1">
    <location>
        <begin position="65"/>
        <end position="91"/>
    </location>
</feature>
<accession>A0A538U6C2</accession>
<gene>
    <name evidence="2" type="ORF">E6K80_05635</name>
</gene>
<comment type="caution">
    <text evidence="2">The sequence shown here is derived from an EMBL/GenBank/DDBJ whole genome shotgun (WGS) entry which is preliminary data.</text>
</comment>
<dbReference type="Pfam" id="PF10041">
    <property type="entry name" value="DUF2277"/>
    <property type="match status" value="1"/>
</dbReference>
<evidence type="ECO:0000256" key="1">
    <source>
        <dbReference type="SAM" id="MobiDB-lite"/>
    </source>
</evidence>
<feature type="compositionally biased region" description="Basic and acidic residues" evidence="1">
    <location>
        <begin position="69"/>
        <end position="84"/>
    </location>
</feature>
<protein>
    <submittedName>
        <fullName evidence="2">DUF2277 domain-containing protein</fullName>
    </submittedName>
</protein>
<sequence>MCRNIKTLFNFEPVATDDEVRAAALQFVRKLSGFTKPSRANQEAFDHAVEEVAVVARRLVDSLVTPAPPRDRETQAQAARERAARRFGASA</sequence>
<evidence type="ECO:0000313" key="2">
    <source>
        <dbReference type="EMBL" id="TMQ71444.1"/>
    </source>
</evidence>
<name>A0A538U6C2_UNCEI</name>
<reference evidence="2 3" key="1">
    <citation type="journal article" date="2019" name="Nat. Microbiol.">
        <title>Mediterranean grassland soil C-N compound turnover is dependent on rainfall and depth, and is mediated by genomically divergent microorganisms.</title>
        <authorList>
            <person name="Diamond S."/>
            <person name="Andeer P.F."/>
            <person name="Li Z."/>
            <person name="Crits-Christoph A."/>
            <person name="Burstein D."/>
            <person name="Anantharaman K."/>
            <person name="Lane K.R."/>
            <person name="Thomas B.C."/>
            <person name="Pan C."/>
            <person name="Northen T.R."/>
            <person name="Banfield J.F."/>
        </authorList>
    </citation>
    <scope>NUCLEOTIDE SEQUENCE [LARGE SCALE GENOMIC DNA]</scope>
    <source>
        <strain evidence="2">WS_10</strain>
    </source>
</reference>
<proteinExistence type="predicted"/>